<feature type="compositionally biased region" description="Polar residues" evidence="1">
    <location>
        <begin position="49"/>
        <end position="58"/>
    </location>
</feature>
<name>A0A6J6TBL4_9ZZZZ</name>
<accession>A0A6J6TBL4</accession>
<dbReference type="AlphaFoldDB" id="A0A6J6TBL4"/>
<evidence type="ECO:0000313" key="2">
    <source>
        <dbReference type="EMBL" id="CAB4744536.1"/>
    </source>
</evidence>
<evidence type="ECO:0000256" key="1">
    <source>
        <dbReference type="SAM" id="MobiDB-lite"/>
    </source>
</evidence>
<sequence>MFVTTMGASRGLTGKKGFIDGPHHLTFALSGGKSWVLVWPLIGIEMRPLSNSTSTSESGAPPDARISA</sequence>
<protein>
    <submittedName>
        <fullName evidence="2">Unannotated protein</fullName>
    </submittedName>
</protein>
<feature type="region of interest" description="Disordered" evidence="1">
    <location>
        <begin position="49"/>
        <end position="68"/>
    </location>
</feature>
<gene>
    <name evidence="2" type="ORF">UFOPK2786_00968</name>
</gene>
<reference evidence="2" key="1">
    <citation type="submission" date="2020-05" db="EMBL/GenBank/DDBJ databases">
        <authorList>
            <person name="Chiriac C."/>
            <person name="Salcher M."/>
            <person name="Ghai R."/>
            <person name="Kavagutti S V."/>
        </authorList>
    </citation>
    <scope>NUCLEOTIDE SEQUENCE</scope>
</reference>
<dbReference type="EMBL" id="CAEZYW010000140">
    <property type="protein sequence ID" value="CAB4744536.1"/>
    <property type="molecule type" value="Genomic_DNA"/>
</dbReference>
<organism evidence="2">
    <name type="scientific">freshwater metagenome</name>
    <dbReference type="NCBI Taxonomy" id="449393"/>
    <lineage>
        <taxon>unclassified sequences</taxon>
        <taxon>metagenomes</taxon>
        <taxon>ecological metagenomes</taxon>
    </lineage>
</organism>
<proteinExistence type="predicted"/>